<evidence type="ECO:0000256" key="2">
    <source>
        <dbReference type="SAM" id="Phobius"/>
    </source>
</evidence>
<proteinExistence type="predicted"/>
<feature type="region of interest" description="Disordered" evidence="1">
    <location>
        <begin position="36"/>
        <end position="84"/>
    </location>
</feature>
<evidence type="ECO:0000313" key="4">
    <source>
        <dbReference type="Proteomes" id="UP001144280"/>
    </source>
</evidence>
<keyword evidence="4" id="KW-1185">Reference proteome</keyword>
<dbReference type="RefSeq" id="WP_281901089.1">
    <property type="nucleotide sequence ID" value="NZ_BSDI01000033.1"/>
</dbReference>
<reference evidence="3" key="1">
    <citation type="submission" date="2022-12" db="EMBL/GenBank/DDBJ databases">
        <title>New Phytohabitans aurantiacus sp. RD004123 nov., an actinomycete isolated from soil.</title>
        <authorList>
            <person name="Triningsih D.W."/>
            <person name="Harunari E."/>
            <person name="Igarashi Y."/>
        </authorList>
    </citation>
    <scope>NUCLEOTIDE SEQUENCE</scope>
    <source>
        <strain evidence="3">RD004123</strain>
    </source>
</reference>
<accession>A0ABQ5R2S0</accession>
<dbReference type="Proteomes" id="UP001144280">
    <property type="component" value="Unassembled WGS sequence"/>
</dbReference>
<keyword evidence="2" id="KW-0472">Membrane</keyword>
<evidence type="ECO:0000256" key="1">
    <source>
        <dbReference type="SAM" id="MobiDB-lite"/>
    </source>
</evidence>
<organism evidence="3 4">
    <name type="scientific">Phytohabitans aurantiacus</name>
    <dbReference type="NCBI Taxonomy" id="3016789"/>
    <lineage>
        <taxon>Bacteria</taxon>
        <taxon>Bacillati</taxon>
        <taxon>Actinomycetota</taxon>
        <taxon>Actinomycetes</taxon>
        <taxon>Micromonosporales</taxon>
        <taxon>Micromonosporaceae</taxon>
    </lineage>
</organism>
<comment type="caution">
    <text evidence="3">The sequence shown here is derived from an EMBL/GenBank/DDBJ whole genome shotgun (WGS) entry which is preliminary data.</text>
</comment>
<keyword evidence="2" id="KW-0812">Transmembrane</keyword>
<keyword evidence="2" id="KW-1133">Transmembrane helix</keyword>
<sequence>MPAPVITTVGLLLTGGPLIFLAVLLLRRYRRARDVDTSQTAQSAIKRMAREQRRRSRGSIRGTGSGNDDTATYYGAMSDTGGPA</sequence>
<protein>
    <submittedName>
        <fullName evidence="3">Uncharacterized protein</fullName>
    </submittedName>
</protein>
<feature type="transmembrane region" description="Helical" evidence="2">
    <location>
        <begin position="6"/>
        <end position="26"/>
    </location>
</feature>
<evidence type="ECO:0000313" key="3">
    <source>
        <dbReference type="EMBL" id="GLI00628.1"/>
    </source>
</evidence>
<name>A0ABQ5R2S0_9ACTN</name>
<gene>
    <name evidence="3" type="ORF">Pa4123_59040</name>
</gene>
<dbReference type="EMBL" id="BSDI01000033">
    <property type="protein sequence ID" value="GLI00628.1"/>
    <property type="molecule type" value="Genomic_DNA"/>
</dbReference>